<sequence length="199" mass="22595">MSTRLPDTEHTTRPWRIHEIAPDFRIEDVWAYRTPGAGPDDFPAMLDALRAFGGLDENPPVVRFLFAVRWKLGALLGWDKPAEGLVGRVETLCDRLPRDLRQEAAGEAVPNTPFTMVYELHDECAIELANKTAHDICHLGWVPTDDGEYELRMAALVKPNGLFGRLYMAAIKPLRYLIVYPALTRKWERAWRDRNGAVG</sequence>
<dbReference type="Pfam" id="PF11066">
    <property type="entry name" value="DUF2867"/>
    <property type="match status" value="1"/>
</dbReference>
<protein>
    <recommendedName>
        <fullName evidence="3">DUF2867 domain-containing protein</fullName>
    </recommendedName>
</protein>
<evidence type="ECO:0000313" key="1">
    <source>
        <dbReference type="EMBL" id="EPH41381.1"/>
    </source>
</evidence>
<accession>S3ZCF6</accession>
<dbReference type="InterPro" id="IPR021295">
    <property type="entry name" value="DUF2867"/>
</dbReference>
<proteinExistence type="predicted"/>
<evidence type="ECO:0008006" key="3">
    <source>
        <dbReference type="Google" id="ProtNLM"/>
    </source>
</evidence>
<dbReference type="EMBL" id="AOPZ01000316">
    <property type="protein sequence ID" value="EPH41381.1"/>
    <property type="molecule type" value="Genomic_DNA"/>
</dbReference>
<dbReference type="AlphaFoldDB" id="S3ZCF6"/>
<gene>
    <name evidence="1" type="ORF">STRAU_5617</name>
</gene>
<evidence type="ECO:0000313" key="2">
    <source>
        <dbReference type="Proteomes" id="UP000014629"/>
    </source>
</evidence>
<comment type="caution">
    <text evidence="1">The sequence shown here is derived from an EMBL/GenBank/DDBJ whole genome shotgun (WGS) entry which is preliminary data.</text>
</comment>
<dbReference type="Proteomes" id="UP000014629">
    <property type="component" value="Unassembled WGS sequence"/>
</dbReference>
<dbReference type="OrthoDB" id="4551029at2"/>
<keyword evidence="2" id="KW-1185">Reference proteome</keyword>
<dbReference type="RefSeq" id="WP_016643738.1">
    <property type="nucleotide sequence ID" value="NZ_AOPZ01000316.1"/>
</dbReference>
<organism evidence="1 2">
    <name type="scientific">Streptomyces aurantiacus JA 4570</name>
    <dbReference type="NCBI Taxonomy" id="1286094"/>
    <lineage>
        <taxon>Bacteria</taxon>
        <taxon>Bacillati</taxon>
        <taxon>Actinomycetota</taxon>
        <taxon>Actinomycetes</taxon>
        <taxon>Kitasatosporales</taxon>
        <taxon>Streptomycetaceae</taxon>
        <taxon>Streptomyces</taxon>
        <taxon>Streptomyces aurantiacus group</taxon>
    </lineage>
</organism>
<name>S3ZCF6_9ACTN</name>
<dbReference type="PATRIC" id="fig|1286094.4.peg.5545"/>
<reference evidence="1 2" key="1">
    <citation type="submission" date="2013-02" db="EMBL/GenBank/DDBJ databases">
        <title>Draft Genome Sequence of Streptomyces aurantiacus, Which Produces Setomimycin.</title>
        <authorList>
            <person name="Gruening B.A."/>
            <person name="Praeg A."/>
            <person name="Erxleben A."/>
            <person name="Guenther S."/>
            <person name="Mueller M."/>
        </authorList>
    </citation>
    <scope>NUCLEOTIDE SEQUENCE [LARGE SCALE GENOMIC DNA]</scope>
    <source>
        <strain evidence="1 2">JA 4570</strain>
    </source>
</reference>